<evidence type="ECO:0000313" key="3">
    <source>
        <dbReference type="EMBL" id="MXR68240.1"/>
    </source>
</evidence>
<proteinExistence type="predicted"/>
<dbReference type="NCBIfam" id="TIGR02816">
    <property type="entry name" value="pfaB_fam"/>
    <property type="match status" value="1"/>
</dbReference>
<accession>A0A6L7HW50</accession>
<feature type="region of interest" description="Disordered" evidence="1">
    <location>
        <begin position="708"/>
        <end position="727"/>
    </location>
</feature>
<dbReference type="EMBL" id="WRPA01000004">
    <property type="protein sequence ID" value="MXR68240.1"/>
    <property type="molecule type" value="Genomic_DNA"/>
</dbReference>
<evidence type="ECO:0000313" key="4">
    <source>
        <dbReference type="Proteomes" id="UP000474778"/>
    </source>
</evidence>
<protein>
    <submittedName>
        <fullName evidence="3">PfaB family protein</fullName>
    </submittedName>
</protein>
<organism evidence="3 4">
    <name type="scientific">Shewanella insulae</name>
    <dbReference type="NCBI Taxonomy" id="2681496"/>
    <lineage>
        <taxon>Bacteria</taxon>
        <taxon>Pseudomonadati</taxon>
        <taxon>Pseudomonadota</taxon>
        <taxon>Gammaproteobacteria</taxon>
        <taxon>Alteromonadales</taxon>
        <taxon>Shewanellaceae</taxon>
        <taxon>Shewanella</taxon>
    </lineage>
</organism>
<reference evidence="3 4" key="1">
    <citation type="submission" date="2019-12" db="EMBL/GenBank/DDBJ databases">
        <title>Shewanella insulae sp. nov., isolated from a tidal flat.</title>
        <authorList>
            <person name="Yoon J.-H."/>
        </authorList>
    </citation>
    <scope>NUCLEOTIDE SEQUENCE [LARGE SCALE GENOMIC DNA]</scope>
    <source>
        <strain evidence="3 4">JBTF-M18</strain>
    </source>
</reference>
<evidence type="ECO:0000256" key="1">
    <source>
        <dbReference type="SAM" id="MobiDB-lite"/>
    </source>
</evidence>
<dbReference type="SUPFAM" id="SSF52151">
    <property type="entry name" value="FabD/lysophospholipase-like"/>
    <property type="match status" value="1"/>
</dbReference>
<name>A0A6L7HW50_9GAMM</name>
<dbReference type="Gene3D" id="3.30.70.250">
    <property type="entry name" value="Malonyl-CoA ACP transacylase, ACP-binding"/>
    <property type="match status" value="1"/>
</dbReference>
<dbReference type="InterPro" id="IPR001227">
    <property type="entry name" value="Ac_transferase_dom_sf"/>
</dbReference>
<dbReference type="InterPro" id="IPR014043">
    <property type="entry name" value="Acyl_transferase_dom"/>
</dbReference>
<dbReference type="Gene3D" id="3.40.366.10">
    <property type="entry name" value="Malonyl-Coenzyme A Acyl Carrier Protein, domain 2"/>
    <property type="match status" value="2"/>
</dbReference>
<comment type="caution">
    <text evidence="3">The sequence shown here is derived from an EMBL/GenBank/DDBJ whole genome shotgun (WGS) entry which is preliminary data.</text>
</comment>
<gene>
    <name evidence="3" type="ORF">GNT65_06070</name>
</gene>
<sequence>MTQEFGQKVSNASAIGEGATPLRVALLLLPKDAALPDTLANQPVRELHVDQTEAELTENKLAQTLEQAVSWVATGDLVCLQGAQQTLLLMPALKAAQHTLHPHAHLAALQYGQSQSSALQGALARAKRQPDSVQCRTHIDDMNKGFDALCRLISDIAQRTIRRSDTRRHYWFTKPYQGRVAAMTLSAGESQAGAATSQLALILTQGTGRLKARSLLSAHQLFFLIPGSSEAALNQGLWALAAALDRHGKDDQQASQPHDQEIALIEMMQANLEAFATTAPTRFVISLQATSIDALKQEISAMSEALTSVCKEKGEYRTPSGSYFSAAPLGQTKLAFVYPGVGTIYPDMLSELHSYFPALFTRLQQQGDLKAMLQADLVYGGDDSICQQMPLSNMAIAGVGASYLLTKLLMDEFAVQPQFALGYSMGEAAMWASLDVWQAPHQLIDKTLKDPLFTQEISGPLEAVRQAWQLSDNESIEWNSFLVRCPAEQISALLERYPRAYLTITQGDTCVIAGCQHSCEALLKELNKRGIPANRVTAMHTPPAEPLAPKVAAFYRQALLPGAANHEIKFISAANLARPQEQEHDQALNQHKPLSSESIAESIAQTFCHRLDFGALIQSASRQGAALFVEVGADRQNCTLIDKILKGSDAPHVSVPVNAKGTSDITTLLKALGQLISHRVPVSLTVLQLGLKRQLDLLLQTKVQQANTQAKTHGDTPHAAPPFQEDA</sequence>
<dbReference type="GO" id="GO:0016740">
    <property type="term" value="F:transferase activity"/>
    <property type="evidence" value="ECO:0007669"/>
    <property type="project" value="InterPro"/>
</dbReference>
<dbReference type="Gene3D" id="3.30.70.3290">
    <property type="match status" value="1"/>
</dbReference>
<dbReference type="PANTHER" id="PTHR43074">
    <property type="entry name" value="OMEGA-3 POLYUNSATURATED FATTY ACID SYNTHASE PFAB-RELATED"/>
    <property type="match status" value="1"/>
</dbReference>
<dbReference type="Proteomes" id="UP000474778">
    <property type="component" value="Unassembled WGS sequence"/>
</dbReference>
<feature type="domain" description="Malonyl-CoA:ACP transacylase (MAT)" evidence="2">
    <location>
        <begin position="337"/>
        <end position="662"/>
    </location>
</feature>
<evidence type="ECO:0000259" key="2">
    <source>
        <dbReference type="SMART" id="SM00827"/>
    </source>
</evidence>
<dbReference type="PANTHER" id="PTHR43074:SF1">
    <property type="entry name" value="BETA-KETOACYL SYNTHASE FAMILY PROTEIN-RELATED"/>
    <property type="match status" value="1"/>
</dbReference>
<dbReference type="InterPro" id="IPR052568">
    <property type="entry name" value="PKS-FAS_Synthase"/>
</dbReference>
<dbReference type="RefSeq" id="WP_160794391.1">
    <property type="nucleotide sequence ID" value="NZ_WRPA01000004.1"/>
</dbReference>
<dbReference type="SMART" id="SM00827">
    <property type="entry name" value="PKS_AT"/>
    <property type="match status" value="1"/>
</dbReference>
<dbReference type="InterPro" id="IPR014181">
    <property type="entry name" value="Omega3_polyunsat_FA_synth-like"/>
</dbReference>
<dbReference type="AlphaFoldDB" id="A0A6L7HW50"/>
<dbReference type="InterPro" id="IPR016035">
    <property type="entry name" value="Acyl_Trfase/lysoPLipase"/>
</dbReference>
<keyword evidence="4" id="KW-1185">Reference proteome</keyword>